<dbReference type="RefSeq" id="WP_202337505.1">
    <property type="nucleotide sequence ID" value="NZ_CP068439.1"/>
</dbReference>
<proteinExistence type="predicted"/>
<dbReference type="PROSITE" id="PS51257">
    <property type="entry name" value="PROKAR_LIPOPROTEIN"/>
    <property type="match status" value="1"/>
</dbReference>
<evidence type="ECO:0000313" key="1">
    <source>
        <dbReference type="EMBL" id="QQX77613.1"/>
    </source>
</evidence>
<name>A0ABX7DUD5_9FLAO</name>
<reference evidence="1 2" key="1">
    <citation type="submission" date="2021-01" db="EMBL/GenBank/DDBJ databases">
        <title>Aequorivita sp. strain KX20305, a bacterium isolated from the sediment collected at a cold seep field in South China Sea.</title>
        <authorList>
            <person name="Zhang H."/>
            <person name="Li C."/>
        </authorList>
    </citation>
    <scope>NUCLEOTIDE SEQUENCE [LARGE SCALE GENOMIC DNA]</scope>
    <source>
        <strain evidence="1 2">KX20305</strain>
    </source>
</reference>
<dbReference type="InterPro" id="IPR032286">
    <property type="entry name" value="DUF4837"/>
</dbReference>
<sequence>MKVLYILLVSFFVVLTSSCNDGGKRDKSLVPNSVGNINALQIITPNDLWNGVVGEAIRNNFAAPTDGLPQDEPLFSMNQMPPEAFTGFARSNRLFLYVVLSEEDKVTIATDEYAKPQAGAIIKATSEEKLVELINKNAAQIIEKFHNSEIKERQRRTAISLMKTDSLKKAMGVSMQIPSAYRIAKATDSFFWMRKDLKDGTTNILVYEVPLNMITNDSTAVGDIIKIRDSIGSRLLPVEDDGQFITEDAYAPYLFTTKIDGKFAYETKGTWEVKDDWMGGPFVNYAVRDEKNNRYLILEGFTYAPAVSKRDLQFELESILNSAKIE</sequence>
<organism evidence="1 2">
    <name type="scientific">Aequorivita iocasae</name>
    <dbReference type="NCBI Taxonomy" id="2803865"/>
    <lineage>
        <taxon>Bacteria</taxon>
        <taxon>Pseudomonadati</taxon>
        <taxon>Bacteroidota</taxon>
        <taxon>Flavobacteriia</taxon>
        <taxon>Flavobacteriales</taxon>
        <taxon>Flavobacteriaceae</taxon>
        <taxon>Aequorivita</taxon>
    </lineage>
</organism>
<protein>
    <submittedName>
        <fullName evidence="1">DUF4837 family protein</fullName>
    </submittedName>
</protein>
<dbReference type="EMBL" id="CP068439">
    <property type="protein sequence ID" value="QQX77613.1"/>
    <property type="molecule type" value="Genomic_DNA"/>
</dbReference>
<accession>A0ABX7DUD5</accession>
<dbReference type="Pfam" id="PF16125">
    <property type="entry name" value="DUF4837"/>
    <property type="match status" value="1"/>
</dbReference>
<dbReference type="Proteomes" id="UP000629420">
    <property type="component" value="Chromosome"/>
</dbReference>
<keyword evidence="2" id="KW-1185">Reference proteome</keyword>
<gene>
    <name evidence="1" type="ORF">JK629_04930</name>
</gene>
<evidence type="ECO:0000313" key="2">
    <source>
        <dbReference type="Proteomes" id="UP000629420"/>
    </source>
</evidence>